<sequence length="167" mass="19540">MKRISLLFLTLLLFACSYFVSIDELSRNIQSQMQREFNSSLDYRHYRLKVMDVKIMERSGDHFQAISQIQYQGQSFPVKVSIQKVEQGYSWQLEDDAFAFIDEVEIQRYEQQLQQELAMISAEFEQDEGFGNEKVNEITEAATRESRTTSQRVEEPIPVGNITAYTQ</sequence>
<feature type="compositionally biased region" description="Basic and acidic residues" evidence="1">
    <location>
        <begin position="140"/>
        <end position="155"/>
    </location>
</feature>
<organism evidence="2 3">
    <name type="scientific">Acinetobacter schindleri</name>
    <dbReference type="NCBI Taxonomy" id="108981"/>
    <lineage>
        <taxon>Bacteria</taxon>
        <taxon>Pseudomonadati</taxon>
        <taxon>Pseudomonadota</taxon>
        <taxon>Gammaproteobacteria</taxon>
        <taxon>Moraxellales</taxon>
        <taxon>Moraxellaceae</taxon>
        <taxon>Acinetobacter</taxon>
    </lineage>
</organism>
<evidence type="ECO:0000313" key="2">
    <source>
        <dbReference type="EMBL" id="QIC66347.1"/>
    </source>
</evidence>
<evidence type="ECO:0000256" key="1">
    <source>
        <dbReference type="SAM" id="MobiDB-lite"/>
    </source>
</evidence>
<dbReference type="EMBL" id="CP044463">
    <property type="protein sequence ID" value="QIC66347.1"/>
    <property type="molecule type" value="Genomic_DNA"/>
</dbReference>
<evidence type="ECO:0008006" key="4">
    <source>
        <dbReference type="Google" id="ProtNLM"/>
    </source>
</evidence>
<protein>
    <recommendedName>
        <fullName evidence="4">Lipoprotein</fullName>
    </recommendedName>
</protein>
<dbReference type="PROSITE" id="PS51257">
    <property type="entry name" value="PROKAR_LIPOPROTEIN"/>
    <property type="match status" value="1"/>
</dbReference>
<dbReference type="Proteomes" id="UP000503505">
    <property type="component" value="Chromosome"/>
</dbReference>
<proteinExistence type="predicted"/>
<accession>A0AAE6WUQ9</accession>
<dbReference type="RefSeq" id="WP_163169195.1">
    <property type="nucleotide sequence ID" value="NZ_CP044463.1"/>
</dbReference>
<dbReference type="AlphaFoldDB" id="A0AAE6WUQ9"/>
<reference evidence="2 3" key="1">
    <citation type="submission" date="2019-09" db="EMBL/GenBank/DDBJ databases">
        <title>Non-baumannii Acinetobacter spp. carrying blaNDM-1 isolated in China.</title>
        <authorList>
            <person name="Cui C."/>
            <person name="Chen C."/>
            <person name="Sun J."/>
            <person name="Liu Y."/>
        </authorList>
    </citation>
    <scope>NUCLEOTIDE SEQUENCE [LARGE SCALE GENOMIC DNA]</scope>
    <source>
        <strain evidence="2 3">HZE23-1</strain>
    </source>
</reference>
<evidence type="ECO:0000313" key="3">
    <source>
        <dbReference type="Proteomes" id="UP000503505"/>
    </source>
</evidence>
<gene>
    <name evidence="2" type="ORF">FSC10_02730</name>
</gene>
<feature type="region of interest" description="Disordered" evidence="1">
    <location>
        <begin position="140"/>
        <end position="167"/>
    </location>
</feature>
<name>A0AAE6WUQ9_9GAMM</name>